<gene>
    <name evidence="1" type="ORF">PoB_004886900</name>
</gene>
<protein>
    <submittedName>
        <fullName evidence="1">Uncharacterized protein</fullName>
    </submittedName>
</protein>
<dbReference type="Proteomes" id="UP000735302">
    <property type="component" value="Unassembled WGS sequence"/>
</dbReference>
<organism evidence="1 2">
    <name type="scientific">Plakobranchus ocellatus</name>
    <dbReference type="NCBI Taxonomy" id="259542"/>
    <lineage>
        <taxon>Eukaryota</taxon>
        <taxon>Metazoa</taxon>
        <taxon>Spiralia</taxon>
        <taxon>Lophotrochozoa</taxon>
        <taxon>Mollusca</taxon>
        <taxon>Gastropoda</taxon>
        <taxon>Heterobranchia</taxon>
        <taxon>Euthyneura</taxon>
        <taxon>Panpulmonata</taxon>
        <taxon>Sacoglossa</taxon>
        <taxon>Placobranchoidea</taxon>
        <taxon>Plakobranchidae</taxon>
        <taxon>Plakobranchus</taxon>
    </lineage>
</organism>
<name>A0AAV4BVD0_9GAST</name>
<dbReference type="AlphaFoldDB" id="A0AAV4BVD0"/>
<evidence type="ECO:0000313" key="1">
    <source>
        <dbReference type="EMBL" id="GFO22364.1"/>
    </source>
</evidence>
<dbReference type="EMBL" id="BLXT01005381">
    <property type="protein sequence ID" value="GFO22364.1"/>
    <property type="molecule type" value="Genomic_DNA"/>
</dbReference>
<comment type="caution">
    <text evidence="1">The sequence shown here is derived from an EMBL/GenBank/DDBJ whole genome shotgun (WGS) entry which is preliminary data.</text>
</comment>
<reference evidence="1 2" key="1">
    <citation type="journal article" date="2021" name="Elife">
        <title>Chloroplast acquisition without the gene transfer in kleptoplastic sea slugs, Plakobranchus ocellatus.</title>
        <authorList>
            <person name="Maeda T."/>
            <person name="Takahashi S."/>
            <person name="Yoshida T."/>
            <person name="Shimamura S."/>
            <person name="Takaki Y."/>
            <person name="Nagai Y."/>
            <person name="Toyoda A."/>
            <person name="Suzuki Y."/>
            <person name="Arimoto A."/>
            <person name="Ishii H."/>
            <person name="Satoh N."/>
            <person name="Nishiyama T."/>
            <person name="Hasebe M."/>
            <person name="Maruyama T."/>
            <person name="Minagawa J."/>
            <person name="Obokata J."/>
            <person name="Shigenobu S."/>
        </authorList>
    </citation>
    <scope>NUCLEOTIDE SEQUENCE [LARGE SCALE GENOMIC DNA]</scope>
</reference>
<keyword evidence="2" id="KW-1185">Reference proteome</keyword>
<sequence>MPAQNLQHKGKNGIKKLARKFCFPEKIAREKSPLCIPRSIRGVGGTVDSESTLRFCRALVFRYLCPGLTEGLKIYTVRACSKDEPFPMIGWFSGLEPQEDGNQSASWGRDLRNFTRDSVFMHNDQKAFGVGGHPSNQLKAATLKWI</sequence>
<evidence type="ECO:0000313" key="2">
    <source>
        <dbReference type="Proteomes" id="UP000735302"/>
    </source>
</evidence>
<accession>A0AAV4BVD0</accession>
<proteinExistence type="predicted"/>